<comment type="caution">
    <text evidence="2">The sequence shown here is derived from an EMBL/GenBank/DDBJ whole genome shotgun (WGS) entry which is preliminary data.</text>
</comment>
<keyword evidence="3" id="KW-1185">Reference proteome</keyword>
<feature type="region of interest" description="Disordered" evidence="1">
    <location>
        <begin position="42"/>
        <end position="128"/>
    </location>
</feature>
<protein>
    <submittedName>
        <fullName evidence="2">Uncharacterized protein</fullName>
    </submittedName>
</protein>
<feature type="compositionally biased region" description="Polar residues" evidence="1">
    <location>
        <begin position="96"/>
        <end position="128"/>
    </location>
</feature>
<name>A0ABD2QEA1_9PLAT</name>
<accession>A0ABD2QEA1</accession>
<organism evidence="2 3">
    <name type="scientific">Cichlidogyrus casuarinus</name>
    <dbReference type="NCBI Taxonomy" id="1844966"/>
    <lineage>
        <taxon>Eukaryota</taxon>
        <taxon>Metazoa</taxon>
        <taxon>Spiralia</taxon>
        <taxon>Lophotrochozoa</taxon>
        <taxon>Platyhelminthes</taxon>
        <taxon>Monogenea</taxon>
        <taxon>Monopisthocotylea</taxon>
        <taxon>Dactylogyridea</taxon>
        <taxon>Ancyrocephalidae</taxon>
        <taxon>Cichlidogyrus</taxon>
    </lineage>
</organism>
<dbReference type="Proteomes" id="UP001626550">
    <property type="component" value="Unassembled WGS sequence"/>
</dbReference>
<sequence length="128" mass="12996">MSFGTKSARLEKWLGYSLCSALSGISPHHKITTFAEAKAIDSVNERMPPRRDNASTGSPAGLSPATSRSATPTRPPTKSIEPGLSGEASSRAIPTISGTQEPQAGVAGNSSPGKMVNSNGGASVSKAS</sequence>
<reference evidence="2 3" key="1">
    <citation type="submission" date="2024-11" db="EMBL/GenBank/DDBJ databases">
        <title>Adaptive evolution of stress response genes in parasites aligns with host niche diversity.</title>
        <authorList>
            <person name="Hahn C."/>
            <person name="Resl P."/>
        </authorList>
    </citation>
    <scope>NUCLEOTIDE SEQUENCE [LARGE SCALE GENOMIC DNA]</scope>
    <source>
        <strain evidence="2">EGGRZ-B1_66</strain>
        <tissue evidence="2">Body</tissue>
    </source>
</reference>
<evidence type="ECO:0000313" key="3">
    <source>
        <dbReference type="Proteomes" id="UP001626550"/>
    </source>
</evidence>
<proteinExistence type="predicted"/>
<evidence type="ECO:0000256" key="1">
    <source>
        <dbReference type="SAM" id="MobiDB-lite"/>
    </source>
</evidence>
<dbReference type="EMBL" id="JBJKFK010000328">
    <property type="protein sequence ID" value="KAL3317810.1"/>
    <property type="molecule type" value="Genomic_DNA"/>
</dbReference>
<feature type="compositionally biased region" description="Basic and acidic residues" evidence="1">
    <location>
        <begin position="43"/>
        <end position="53"/>
    </location>
</feature>
<feature type="compositionally biased region" description="Low complexity" evidence="1">
    <location>
        <begin position="63"/>
        <end position="79"/>
    </location>
</feature>
<dbReference type="AlphaFoldDB" id="A0ABD2QEA1"/>
<gene>
    <name evidence="2" type="ORF">Ciccas_003534</name>
</gene>
<evidence type="ECO:0000313" key="2">
    <source>
        <dbReference type="EMBL" id="KAL3317810.1"/>
    </source>
</evidence>